<organism evidence="2 3">
    <name type="scientific">Fimbriimonas ginsengisoli Gsoil 348</name>
    <dbReference type="NCBI Taxonomy" id="661478"/>
    <lineage>
        <taxon>Bacteria</taxon>
        <taxon>Bacillati</taxon>
        <taxon>Armatimonadota</taxon>
        <taxon>Fimbriimonadia</taxon>
        <taxon>Fimbriimonadales</taxon>
        <taxon>Fimbriimonadaceae</taxon>
        <taxon>Fimbriimonas</taxon>
    </lineage>
</organism>
<dbReference type="Proteomes" id="UP000027982">
    <property type="component" value="Chromosome"/>
</dbReference>
<dbReference type="Pfam" id="PF10057">
    <property type="entry name" value="MpsC"/>
    <property type="match status" value="1"/>
</dbReference>
<dbReference type="EMBL" id="CP007139">
    <property type="protein sequence ID" value="AIE84484.1"/>
    <property type="molecule type" value="Genomic_DNA"/>
</dbReference>
<evidence type="ECO:0000313" key="2">
    <source>
        <dbReference type="EMBL" id="AIE84484.1"/>
    </source>
</evidence>
<dbReference type="HOGENOM" id="CLU_136657_0_0_0"/>
<evidence type="ECO:0000313" key="3">
    <source>
        <dbReference type="Proteomes" id="UP000027982"/>
    </source>
</evidence>
<dbReference type="RefSeq" id="WP_025226885.1">
    <property type="nucleotide sequence ID" value="NZ_CP007139.1"/>
</dbReference>
<dbReference type="KEGG" id="fgi:OP10G_1116"/>
<dbReference type="eggNOG" id="COG5609">
    <property type="taxonomic scope" value="Bacteria"/>
</dbReference>
<dbReference type="STRING" id="661478.OP10G_1116"/>
<evidence type="ECO:0000259" key="1">
    <source>
        <dbReference type="Pfam" id="PF10057"/>
    </source>
</evidence>
<name>A0A068NSA3_FIMGI</name>
<gene>
    <name evidence="2" type="ORF">OP10G_1116</name>
</gene>
<dbReference type="InterPro" id="IPR018745">
    <property type="entry name" value="MpsC"/>
</dbReference>
<dbReference type="OrthoDB" id="5422931at2"/>
<keyword evidence="3" id="KW-1185">Reference proteome</keyword>
<sequence length="120" mass="13466">MVNSTSKESLELEIANVVSRYHREQQGRAPGRIHVTVSGSLVVVLTNEIYTPNEEQLSTTEEGRKLIKSARRELRSLTRDSVHAAIARVCGCPVLRSYWDLDVRVGEQLEAYVLGENLES</sequence>
<proteinExistence type="predicted"/>
<reference evidence="2 3" key="1">
    <citation type="journal article" date="2014" name="PLoS ONE">
        <title>The first complete genome sequence of the class fimbriimonadia in the phylum armatimonadetes.</title>
        <authorList>
            <person name="Hu Z.Y."/>
            <person name="Wang Y.Z."/>
            <person name="Im W.T."/>
            <person name="Wang S.Y."/>
            <person name="Zhao G.P."/>
            <person name="Zheng H.J."/>
            <person name="Quan Z.X."/>
        </authorList>
    </citation>
    <scope>NUCLEOTIDE SEQUENCE [LARGE SCALE GENOMIC DNA]</scope>
    <source>
        <strain evidence="2">Gsoil 348</strain>
    </source>
</reference>
<feature type="domain" description="Na+-translocating membrane potential-generating system MpsC" evidence="1">
    <location>
        <begin position="7"/>
        <end position="114"/>
    </location>
</feature>
<accession>A0A068NSA3</accession>
<protein>
    <recommendedName>
        <fullName evidence="1">Na+-translocating membrane potential-generating system MpsC domain-containing protein</fullName>
    </recommendedName>
</protein>
<dbReference type="AlphaFoldDB" id="A0A068NSA3"/>